<dbReference type="AlphaFoldDB" id="A0A366HZ65"/>
<dbReference type="Gene3D" id="3.90.550.10">
    <property type="entry name" value="Spore Coat Polysaccharide Biosynthesis Protein SpsA, Chain A"/>
    <property type="match status" value="1"/>
</dbReference>
<evidence type="ECO:0000313" key="2">
    <source>
        <dbReference type="EMBL" id="RBP59247.1"/>
    </source>
</evidence>
<dbReference type="EMBL" id="QNRY01000041">
    <property type="protein sequence ID" value="RBP59247.1"/>
    <property type="molecule type" value="Genomic_DNA"/>
</dbReference>
<organism evidence="2 3">
    <name type="scientific">Brenneria salicis ATCC 15712 = DSM 30166</name>
    <dbReference type="NCBI Taxonomy" id="714314"/>
    <lineage>
        <taxon>Bacteria</taxon>
        <taxon>Pseudomonadati</taxon>
        <taxon>Pseudomonadota</taxon>
        <taxon>Gammaproteobacteria</taxon>
        <taxon>Enterobacterales</taxon>
        <taxon>Pectobacteriaceae</taxon>
        <taxon>Brenneria</taxon>
    </lineage>
</organism>
<dbReference type="PANTHER" id="PTHR22916">
    <property type="entry name" value="GLYCOSYLTRANSFERASE"/>
    <property type="match status" value="1"/>
</dbReference>
<dbReference type="SUPFAM" id="SSF53448">
    <property type="entry name" value="Nucleotide-diphospho-sugar transferases"/>
    <property type="match status" value="1"/>
</dbReference>
<comment type="caution">
    <text evidence="2">The sequence shown here is derived from an EMBL/GenBank/DDBJ whole genome shotgun (WGS) entry which is preliminary data.</text>
</comment>
<protein>
    <submittedName>
        <fullName evidence="2">GT2 family glycosyltransferase</fullName>
    </submittedName>
</protein>
<accession>A0A366HZ65</accession>
<feature type="domain" description="Glycosyltransferase 2-like" evidence="1">
    <location>
        <begin position="5"/>
        <end position="103"/>
    </location>
</feature>
<dbReference type="PANTHER" id="PTHR22916:SF3">
    <property type="entry name" value="UDP-GLCNAC:BETAGAL BETA-1,3-N-ACETYLGLUCOSAMINYLTRANSFERASE-LIKE PROTEIN 1"/>
    <property type="match status" value="1"/>
</dbReference>
<evidence type="ECO:0000313" key="3">
    <source>
        <dbReference type="Proteomes" id="UP000253046"/>
    </source>
</evidence>
<gene>
    <name evidence="2" type="ORF">DES54_14110</name>
</gene>
<proteinExistence type="predicted"/>
<dbReference type="Pfam" id="PF00535">
    <property type="entry name" value="Glycos_transf_2"/>
    <property type="match status" value="1"/>
</dbReference>
<keyword evidence="2" id="KW-0808">Transferase</keyword>
<sequence length="247" mass="28634">MKKISFVILTWNRSKMLKLCLNRLHTAIKNKDECEIIILDNASTDNTKDVINEFQKEKKGINIKTIFSRKNTGLNGYKKLFSKAKATYIVEVDDDVLDFPDGLDCIFDNYMSTFPEYGYLALDVIQNEYTDGAKPGAEYYTEVERNGMVIENGPTGGWCACFRKEDFKRTFSLFNIFQKFDFKNGEDGYLCKVLKKRGKKFGIIKGIKCFHASGPYYSKEFEQLDRDIIKYESSGLDNYVSKYKEYL</sequence>
<dbReference type="InterPro" id="IPR029044">
    <property type="entry name" value="Nucleotide-diphossugar_trans"/>
</dbReference>
<dbReference type="Proteomes" id="UP000253046">
    <property type="component" value="Unassembled WGS sequence"/>
</dbReference>
<dbReference type="InterPro" id="IPR001173">
    <property type="entry name" value="Glyco_trans_2-like"/>
</dbReference>
<evidence type="ECO:0000259" key="1">
    <source>
        <dbReference type="Pfam" id="PF00535"/>
    </source>
</evidence>
<dbReference type="CDD" id="cd00761">
    <property type="entry name" value="Glyco_tranf_GTA_type"/>
    <property type="match status" value="1"/>
</dbReference>
<reference evidence="2 3" key="1">
    <citation type="submission" date="2018-06" db="EMBL/GenBank/DDBJ databases">
        <title>Genomic Encyclopedia of Type Strains, Phase IV (KMG-IV): sequencing the most valuable type-strain genomes for metagenomic binning, comparative biology and taxonomic classification.</title>
        <authorList>
            <person name="Goeker M."/>
        </authorList>
    </citation>
    <scope>NUCLEOTIDE SEQUENCE [LARGE SCALE GENOMIC DNA]</scope>
    <source>
        <strain evidence="2 3">DSM 30166</strain>
    </source>
</reference>
<dbReference type="RefSeq" id="WP_113868653.1">
    <property type="nucleotide sequence ID" value="NZ_AGJP01000001.1"/>
</dbReference>
<keyword evidence="3" id="KW-1185">Reference proteome</keyword>
<name>A0A366HZ65_9GAMM</name>
<dbReference type="GO" id="GO:0016758">
    <property type="term" value="F:hexosyltransferase activity"/>
    <property type="evidence" value="ECO:0007669"/>
    <property type="project" value="UniProtKB-ARBA"/>
</dbReference>